<evidence type="ECO:0000256" key="3">
    <source>
        <dbReference type="ARBA" id="ARBA00022832"/>
    </source>
</evidence>
<dbReference type="Pfam" id="PF23562">
    <property type="entry name" value="AMP-binding_C_3"/>
    <property type="match status" value="1"/>
</dbReference>
<dbReference type="GO" id="GO:0016020">
    <property type="term" value="C:membrane"/>
    <property type="evidence" value="ECO:0007669"/>
    <property type="project" value="TreeGrafter"/>
</dbReference>
<dbReference type="AlphaFoldDB" id="A0A1G6NV35"/>
<gene>
    <name evidence="7" type="ORF">SAMN05444580_101677</name>
</gene>
<dbReference type="CDD" id="cd05907">
    <property type="entry name" value="VL_LC_FACS_like"/>
    <property type="match status" value="1"/>
</dbReference>
<evidence type="ECO:0000256" key="5">
    <source>
        <dbReference type="ARBA" id="ARBA00032875"/>
    </source>
</evidence>
<evidence type="ECO:0000256" key="2">
    <source>
        <dbReference type="ARBA" id="ARBA00022598"/>
    </source>
</evidence>
<dbReference type="Proteomes" id="UP000199417">
    <property type="component" value="Unassembled WGS sequence"/>
</dbReference>
<dbReference type="Pfam" id="PF00501">
    <property type="entry name" value="AMP-binding"/>
    <property type="match status" value="1"/>
</dbReference>
<dbReference type="GO" id="GO:0004467">
    <property type="term" value="F:long-chain fatty acid-CoA ligase activity"/>
    <property type="evidence" value="ECO:0007669"/>
    <property type="project" value="TreeGrafter"/>
</dbReference>
<protein>
    <recommendedName>
        <fullName evidence="5">Acyl-CoA synthetase</fullName>
    </recommendedName>
</protein>
<evidence type="ECO:0000313" key="7">
    <source>
        <dbReference type="EMBL" id="SDC71782.1"/>
    </source>
</evidence>
<dbReference type="InterPro" id="IPR000873">
    <property type="entry name" value="AMP-dep_synth/lig_dom"/>
</dbReference>
<evidence type="ECO:0000313" key="8">
    <source>
        <dbReference type="Proteomes" id="UP000199417"/>
    </source>
</evidence>
<keyword evidence="2" id="KW-0436">Ligase</keyword>
<keyword evidence="8" id="KW-1185">Reference proteome</keyword>
<keyword evidence="4" id="KW-0443">Lipid metabolism</keyword>
<evidence type="ECO:0000256" key="4">
    <source>
        <dbReference type="ARBA" id="ARBA00023098"/>
    </source>
</evidence>
<sequence length="593" mass="63548">MTTSNASPRTLCEAFQATVARKPDAVALRTPGDAVVITWRQYGERVRRIAAGLAKLGVRHGDTVGIMLTNRPEFHLVDTGALHAGATPFSVYNTLAPEQLNYVLGNAGNRIMVCEEQFLPVIRKAVEGTAVEHIVCVDADAEGTTSLRDLEANGDPDFDFEASWRAVDPGDLLTIVYTSGTTGPPKGVELTHANLLAARDAVIEFVSDRPDHRIVSYLPDAHIANRAIAHYLAAFVAAQVTTLADIKQAITVLPEVRPTIFLAVPQVWYKVKAAIELALAEESSPIKRKLAHWAIDIGKRKARLESDGAPLPRRLLVEHSLADRLVLGAVRKKLGLDQVRFAVTGAAPISPDVLEFVLGLGIPCSEVWSMTETSAAATINPPDSFRIGSVGKVVRGAKLRLAEDGELLVSGPMVMKGYRGDPAKTAEAIDADGWLHTGDIGTVDADGYVRIMDRKKELIINAAGKNMSPSNIEGALRAASPLIGGAAVIGNDRPYVVALLTLDPDAAAAFATRNGIHNGSPGDLASNPLVRAEIDRAVAAANAKLSRVEQVKKFNLLPAIWEPGGDEFTPTMKLRRKPIDAKYAREIEALYAG</sequence>
<dbReference type="EMBL" id="FNAB01000001">
    <property type="protein sequence ID" value="SDC71782.1"/>
    <property type="molecule type" value="Genomic_DNA"/>
</dbReference>
<evidence type="ECO:0000256" key="1">
    <source>
        <dbReference type="ARBA" id="ARBA00006432"/>
    </source>
</evidence>
<accession>A0A1G6NV35</accession>
<reference evidence="7 8" key="1">
    <citation type="submission" date="2016-10" db="EMBL/GenBank/DDBJ databases">
        <authorList>
            <person name="de Groot N.N."/>
        </authorList>
    </citation>
    <scope>NUCLEOTIDE SEQUENCE [LARGE SCALE GENOMIC DNA]</scope>
    <source>
        <strain evidence="7 8">JCM 11308</strain>
    </source>
</reference>
<evidence type="ECO:0000259" key="6">
    <source>
        <dbReference type="Pfam" id="PF00501"/>
    </source>
</evidence>
<proteinExistence type="inferred from homology"/>
<dbReference type="PROSITE" id="PS00455">
    <property type="entry name" value="AMP_BINDING"/>
    <property type="match status" value="1"/>
</dbReference>
<keyword evidence="3" id="KW-0276">Fatty acid metabolism</keyword>
<dbReference type="Gene3D" id="3.40.50.12780">
    <property type="entry name" value="N-terminal domain of ligase-like"/>
    <property type="match status" value="1"/>
</dbReference>
<comment type="similarity">
    <text evidence="1">Belongs to the ATP-dependent AMP-binding enzyme family.</text>
</comment>
<organism evidence="7 8">
    <name type="scientific">Rhodococcus tukisamuensis</name>
    <dbReference type="NCBI Taxonomy" id="168276"/>
    <lineage>
        <taxon>Bacteria</taxon>
        <taxon>Bacillati</taxon>
        <taxon>Actinomycetota</taxon>
        <taxon>Actinomycetes</taxon>
        <taxon>Mycobacteriales</taxon>
        <taxon>Nocardiaceae</taxon>
        <taxon>Rhodococcus</taxon>
    </lineage>
</organism>
<dbReference type="PANTHER" id="PTHR43272">
    <property type="entry name" value="LONG-CHAIN-FATTY-ACID--COA LIGASE"/>
    <property type="match status" value="1"/>
</dbReference>
<dbReference type="PANTHER" id="PTHR43272:SF32">
    <property type="entry name" value="AMP-DEPENDENT SYNTHETASE_LIGASE DOMAIN-CONTAINING PROTEIN"/>
    <property type="match status" value="1"/>
</dbReference>
<name>A0A1G6NV35_9NOCA</name>
<dbReference type="RefSeq" id="WP_072843069.1">
    <property type="nucleotide sequence ID" value="NZ_FNAB01000001.1"/>
</dbReference>
<feature type="domain" description="AMP-dependent synthetase/ligase" evidence="6">
    <location>
        <begin position="15"/>
        <end position="418"/>
    </location>
</feature>
<dbReference type="SUPFAM" id="SSF56801">
    <property type="entry name" value="Acetyl-CoA synthetase-like"/>
    <property type="match status" value="1"/>
</dbReference>
<dbReference type="InterPro" id="IPR042099">
    <property type="entry name" value="ANL_N_sf"/>
</dbReference>
<dbReference type="InterPro" id="IPR020845">
    <property type="entry name" value="AMP-binding_CS"/>
</dbReference>
<dbReference type="STRING" id="168276.SAMN05444580_101677"/>